<evidence type="ECO:0000313" key="4">
    <source>
        <dbReference type="Proteomes" id="UP000076842"/>
    </source>
</evidence>
<dbReference type="InParanoid" id="A0A165CQY4"/>
<dbReference type="PANTHER" id="PTHR11538:SF26">
    <property type="entry name" value="FERREDOXIN-FOLD ANTICODON-BINDING DOMAIN-CONTAINING PROTEIN 1"/>
    <property type="match status" value="1"/>
</dbReference>
<reference evidence="3 4" key="1">
    <citation type="journal article" date="2016" name="Mol. Biol. Evol.">
        <title>Comparative Genomics of Early-Diverging Mushroom-Forming Fungi Provides Insights into the Origins of Lignocellulose Decay Capabilities.</title>
        <authorList>
            <person name="Nagy L.G."/>
            <person name="Riley R."/>
            <person name="Tritt A."/>
            <person name="Adam C."/>
            <person name="Daum C."/>
            <person name="Floudas D."/>
            <person name="Sun H."/>
            <person name="Yadav J.S."/>
            <person name="Pangilinan J."/>
            <person name="Larsson K.H."/>
            <person name="Matsuura K."/>
            <person name="Barry K."/>
            <person name="Labutti K."/>
            <person name="Kuo R."/>
            <person name="Ohm R.A."/>
            <person name="Bhattacharya S.S."/>
            <person name="Shirouzu T."/>
            <person name="Yoshinaga Y."/>
            <person name="Martin F.M."/>
            <person name="Grigoriev I.V."/>
            <person name="Hibbett D.S."/>
        </authorList>
    </citation>
    <scope>NUCLEOTIDE SEQUENCE [LARGE SCALE GENOMIC DNA]</scope>
    <source>
        <strain evidence="3 4">HHB12733</strain>
    </source>
</reference>
<organism evidence="3 4">
    <name type="scientific">Calocera cornea HHB12733</name>
    <dbReference type="NCBI Taxonomy" id="1353952"/>
    <lineage>
        <taxon>Eukaryota</taxon>
        <taxon>Fungi</taxon>
        <taxon>Dikarya</taxon>
        <taxon>Basidiomycota</taxon>
        <taxon>Agaricomycotina</taxon>
        <taxon>Dacrymycetes</taxon>
        <taxon>Dacrymycetales</taxon>
        <taxon>Dacrymycetaceae</taxon>
        <taxon>Calocera</taxon>
    </lineage>
</organism>
<name>A0A165CQY4_9BASI</name>
<dbReference type="AlphaFoldDB" id="A0A165CQY4"/>
<feature type="domain" description="25S rRNA (uridine-N(3))-methyltransferase BMT5-like" evidence="2">
    <location>
        <begin position="74"/>
        <end position="280"/>
    </location>
</feature>
<protein>
    <recommendedName>
        <fullName evidence="2">25S rRNA (uridine-N(3))-methyltransferase BMT5-like domain-containing protein</fullName>
    </recommendedName>
</protein>
<dbReference type="STRING" id="1353952.A0A165CQY4"/>
<evidence type="ECO:0000259" key="2">
    <source>
        <dbReference type="Pfam" id="PF10354"/>
    </source>
</evidence>
<dbReference type="Pfam" id="PF10354">
    <property type="entry name" value="BMT5-like"/>
    <property type="match status" value="1"/>
</dbReference>
<dbReference type="InterPro" id="IPR019446">
    <property type="entry name" value="BMT5-like"/>
</dbReference>
<dbReference type="PANTHER" id="PTHR11538">
    <property type="entry name" value="PHENYLALANYL-TRNA SYNTHETASE"/>
    <property type="match status" value="1"/>
</dbReference>
<keyword evidence="4" id="KW-1185">Reference proteome</keyword>
<dbReference type="GO" id="GO:0070475">
    <property type="term" value="P:rRNA base methylation"/>
    <property type="evidence" value="ECO:0007669"/>
    <property type="project" value="InterPro"/>
</dbReference>
<feature type="compositionally biased region" description="Acidic residues" evidence="1">
    <location>
        <begin position="211"/>
        <end position="221"/>
    </location>
</feature>
<evidence type="ECO:0000313" key="3">
    <source>
        <dbReference type="EMBL" id="KZT51223.1"/>
    </source>
</evidence>
<proteinExistence type="predicted"/>
<dbReference type="FunCoup" id="A0A165CQY4">
    <property type="interactions" value="246"/>
</dbReference>
<gene>
    <name evidence="3" type="ORF">CALCODRAFT_525716</name>
</gene>
<dbReference type="EMBL" id="KV424119">
    <property type="protein sequence ID" value="KZT51223.1"/>
    <property type="molecule type" value="Genomic_DNA"/>
</dbReference>
<sequence>MAKSKPRKGGLKSSLLSLQSRINTQKKVSATKHARDVKELAVRRKIGGQTSTKRVEQGRQYHPIPFVSDWDNTLLIGEGNFSFALSLVQHHGIPGHRITATTYDTEELLSQKYPEANENLRLLRESGVTIMLHVDARALHKSKALLARSKQLGGFTRVVWNFPHAGAGIQDQDRNINTNQQLMLGFFRSVASFLSSKENGPRHNRPSDLSGEFDSDIEDSSAEQSDSGGRILVTLRDSVPYTLWEVSQLAKHPPPGHPVYRQVRSYAFEPEAYPGYEHRRTIGGYHSSINAESSQYPASGPACRTWEFTLQA</sequence>
<feature type="region of interest" description="Disordered" evidence="1">
    <location>
        <begin position="197"/>
        <end position="229"/>
    </location>
</feature>
<dbReference type="Proteomes" id="UP000076842">
    <property type="component" value="Unassembled WGS sequence"/>
</dbReference>
<accession>A0A165CQY4</accession>
<dbReference type="GO" id="GO:0070042">
    <property type="term" value="F:rRNA (uridine-N3-)-methyltransferase activity"/>
    <property type="evidence" value="ECO:0007669"/>
    <property type="project" value="InterPro"/>
</dbReference>
<dbReference type="OrthoDB" id="273345at2759"/>
<evidence type="ECO:0000256" key="1">
    <source>
        <dbReference type="SAM" id="MobiDB-lite"/>
    </source>
</evidence>
<dbReference type="GO" id="GO:0005737">
    <property type="term" value="C:cytoplasm"/>
    <property type="evidence" value="ECO:0007669"/>
    <property type="project" value="TreeGrafter"/>
</dbReference>